<keyword evidence="2" id="KW-0732">Signal</keyword>
<protein>
    <submittedName>
        <fullName evidence="3">Uncharacterized protein</fullName>
    </submittedName>
</protein>
<feature type="region of interest" description="Disordered" evidence="1">
    <location>
        <begin position="415"/>
        <end position="439"/>
    </location>
</feature>
<name>A0A4U7AM85_9PEZI</name>
<dbReference type="EMBL" id="PTQR01000119">
    <property type="protein sequence ID" value="TKX19168.1"/>
    <property type="molecule type" value="Genomic_DNA"/>
</dbReference>
<reference evidence="3 4" key="1">
    <citation type="submission" date="2018-02" db="EMBL/GenBank/DDBJ databases">
        <title>Draft genome sequences of Elsinoe sp., causing black scab on jojoba.</title>
        <authorList>
            <person name="Stodart B."/>
            <person name="Jeffress S."/>
            <person name="Ash G."/>
            <person name="Arun Chinnappa K."/>
        </authorList>
    </citation>
    <scope>NUCLEOTIDE SEQUENCE [LARGE SCALE GENOMIC DNA]</scope>
    <source>
        <strain evidence="3 4">Hillstone_2</strain>
    </source>
</reference>
<accession>A0A4U7AM85</accession>
<evidence type="ECO:0000313" key="4">
    <source>
        <dbReference type="Proteomes" id="UP000308133"/>
    </source>
</evidence>
<sequence>MRSALLFATAFAFASALDLDPDLDIDWDLVLNLDPLPSPNIPVVYKTAKTAIPATSTRVIYAATSAAAAAAEAVVDTLEHVLSDPIILIPGFHHHKRREKRSPAATCVPQPLGSGPVPAKDEPAEFLKDRRLSTAAHRAETPAGYVNTFTDLQASNNAYGYMGYTLLPSYNTTLCATKCTAIAGCQSFNLYFERNPSVDPNSPTCLNPPSTTNIKCVFWGGPATADNAVNTGQWRGNFHVVIAGSNGYVNRTIATPPGYSTPQFLGNAAINAPQPCPGRPSRLLQSNAFVAQTFDIRLCATACSEQKAWARTQPNMRQCDFFDTYLLYKNSKPLAQYCAMYDEMWVPDFATNTGYMNGNDRFTVGFSYTSWNVTDLIRGSNACPSVVTTTTTVRMTTSASTTTSATTTMAMPTTTVATTTSTEEPTSTTDDDDDEPTES</sequence>
<feature type="compositionally biased region" description="Low complexity" evidence="1">
    <location>
        <begin position="415"/>
        <end position="428"/>
    </location>
</feature>
<feature type="chain" id="PRO_5020575822" evidence="2">
    <location>
        <begin position="17"/>
        <end position="439"/>
    </location>
</feature>
<evidence type="ECO:0000256" key="1">
    <source>
        <dbReference type="SAM" id="MobiDB-lite"/>
    </source>
</evidence>
<dbReference type="AlphaFoldDB" id="A0A4U7AM85"/>
<evidence type="ECO:0000313" key="3">
    <source>
        <dbReference type="EMBL" id="TKX19168.1"/>
    </source>
</evidence>
<feature type="signal peptide" evidence="2">
    <location>
        <begin position="1"/>
        <end position="16"/>
    </location>
</feature>
<dbReference type="PANTHER" id="PTHR36578:SF2">
    <property type="entry name" value="PA14 DOMAIN-CONTAINING PROTEIN"/>
    <property type="match status" value="1"/>
</dbReference>
<comment type="caution">
    <text evidence="3">The sequence shown here is derived from an EMBL/GenBank/DDBJ whole genome shotgun (WGS) entry which is preliminary data.</text>
</comment>
<dbReference type="Proteomes" id="UP000308133">
    <property type="component" value="Unassembled WGS sequence"/>
</dbReference>
<proteinExistence type="predicted"/>
<dbReference type="PANTHER" id="PTHR36578">
    <property type="entry name" value="CHROMOSOME 15, WHOLE GENOME SHOTGUN SEQUENCE"/>
    <property type="match status" value="1"/>
</dbReference>
<feature type="compositionally biased region" description="Acidic residues" evidence="1">
    <location>
        <begin position="429"/>
        <end position="439"/>
    </location>
</feature>
<organism evidence="3 4">
    <name type="scientific">Elsinoe australis</name>
    <dbReference type="NCBI Taxonomy" id="40998"/>
    <lineage>
        <taxon>Eukaryota</taxon>
        <taxon>Fungi</taxon>
        <taxon>Dikarya</taxon>
        <taxon>Ascomycota</taxon>
        <taxon>Pezizomycotina</taxon>
        <taxon>Dothideomycetes</taxon>
        <taxon>Dothideomycetidae</taxon>
        <taxon>Myriangiales</taxon>
        <taxon>Elsinoaceae</taxon>
        <taxon>Elsinoe</taxon>
    </lineage>
</organism>
<gene>
    <name evidence="3" type="ORF">C1H76_8702</name>
</gene>
<feature type="region of interest" description="Disordered" evidence="1">
    <location>
        <begin position="100"/>
        <end position="121"/>
    </location>
</feature>
<evidence type="ECO:0000256" key="2">
    <source>
        <dbReference type="SAM" id="SignalP"/>
    </source>
</evidence>